<evidence type="ECO:0000313" key="4">
    <source>
        <dbReference type="EMBL" id="MFC5582144.1"/>
    </source>
</evidence>
<evidence type="ECO:0000256" key="2">
    <source>
        <dbReference type="SAM" id="SignalP"/>
    </source>
</evidence>
<dbReference type="PROSITE" id="PS00708">
    <property type="entry name" value="PRO_ENDOPEP_SER"/>
    <property type="match status" value="1"/>
</dbReference>
<evidence type="ECO:0000256" key="1">
    <source>
        <dbReference type="ARBA" id="ARBA00022801"/>
    </source>
</evidence>
<protein>
    <submittedName>
        <fullName evidence="4">Alpha/beta hydrolase family protein</fullName>
        <ecNumber evidence="4">3.4.-.-</ecNumber>
    </submittedName>
</protein>
<dbReference type="GO" id="GO:0016787">
    <property type="term" value="F:hydrolase activity"/>
    <property type="evidence" value="ECO:0007669"/>
    <property type="project" value="UniProtKB-KW"/>
</dbReference>
<dbReference type="SUPFAM" id="SSF53474">
    <property type="entry name" value="alpha/beta-Hydrolases"/>
    <property type="match status" value="1"/>
</dbReference>
<evidence type="ECO:0000313" key="5">
    <source>
        <dbReference type="Proteomes" id="UP001596111"/>
    </source>
</evidence>
<dbReference type="InterPro" id="IPR002471">
    <property type="entry name" value="Pept_S9_AS"/>
</dbReference>
<dbReference type="EMBL" id="JBHSNG010000014">
    <property type="protein sequence ID" value="MFC5582144.1"/>
    <property type="molecule type" value="Genomic_DNA"/>
</dbReference>
<dbReference type="InterPro" id="IPR029058">
    <property type="entry name" value="AB_hydrolase_fold"/>
</dbReference>
<dbReference type="EC" id="3.4.-.-" evidence="4"/>
<comment type="caution">
    <text evidence="4">The sequence shown here is derived from an EMBL/GenBank/DDBJ whole genome shotgun (WGS) entry which is preliminary data.</text>
</comment>
<dbReference type="RefSeq" id="WP_377327946.1">
    <property type="nucleotide sequence ID" value="NZ_JBHSNG010000014.1"/>
</dbReference>
<keyword evidence="2" id="KW-0732">Signal</keyword>
<feature type="chain" id="PRO_5046635469" evidence="2">
    <location>
        <begin position="21"/>
        <end position="463"/>
    </location>
</feature>
<dbReference type="Pfam" id="PF12697">
    <property type="entry name" value="Abhydrolase_6"/>
    <property type="match status" value="1"/>
</dbReference>
<accession>A0ABW0SZV4</accession>
<dbReference type="PANTHER" id="PTHR43265:SF1">
    <property type="entry name" value="ESTERASE ESTD"/>
    <property type="match status" value="1"/>
</dbReference>
<dbReference type="InterPro" id="IPR000073">
    <property type="entry name" value="AB_hydrolase_1"/>
</dbReference>
<proteinExistence type="predicted"/>
<dbReference type="InterPro" id="IPR053145">
    <property type="entry name" value="AB_hydrolase_Est10"/>
</dbReference>
<evidence type="ECO:0000259" key="3">
    <source>
        <dbReference type="Pfam" id="PF12697"/>
    </source>
</evidence>
<name>A0ABW0SZV4_9GAMM</name>
<gene>
    <name evidence="4" type="ORF">ACFPPB_13555</name>
</gene>
<feature type="signal peptide" evidence="2">
    <location>
        <begin position="1"/>
        <end position="20"/>
    </location>
</feature>
<keyword evidence="5" id="KW-1185">Reference proteome</keyword>
<keyword evidence="1 4" id="KW-0378">Hydrolase</keyword>
<dbReference type="Gene3D" id="3.40.50.1820">
    <property type="entry name" value="alpha/beta hydrolase"/>
    <property type="match status" value="2"/>
</dbReference>
<feature type="domain" description="AB hydrolase-1" evidence="3">
    <location>
        <begin position="168"/>
        <end position="425"/>
    </location>
</feature>
<reference evidence="5" key="1">
    <citation type="journal article" date="2019" name="Int. J. Syst. Evol. Microbiol.">
        <title>The Global Catalogue of Microorganisms (GCM) 10K type strain sequencing project: providing services to taxonomists for standard genome sequencing and annotation.</title>
        <authorList>
            <consortium name="The Broad Institute Genomics Platform"/>
            <consortium name="The Broad Institute Genome Sequencing Center for Infectious Disease"/>
            <person name="Wu L."/>
            <person name="Ma J."/>
        </authorList>
    </citation>
    <scope>NUCLEOTIDE SEQUENCE [LARGE SCALE GENOMIC DNA]</scope>
    <source>
        <strain evidence="5">CGMCC 1.13587</strain>
    </source>
</reference>
<organism evidence="4 5">
    <name type="scientific">Rhodanobacter terrae</name>
    <dbReference type="NCBI Taxonomy" id="418647"/>
    <lineage>
        <taxon>Bacteria</taxon>
        <taxon>Pseudomonadati</taxon>
        <taxon>Pseudomonadota</taxon>
        <taxon>Gammaproteobacteria</taxon>
        <taxon>Lysobacterales</taxon>
        <taxon>Rhodanobacteraceae</taxon>
        <taxon>Rhodanobacter</taxon>
    </lineage>
</organism>
<dbReference type="Proteomes" id="UP001596111">
    <property type="component" value="Unassembled WGS sequence"/>
</dbReference>
<dbReference type="PANTHER" id="PTHR43265">
    <property type="entry name" value="ESTERASE ESTD"/>
    <property type="match status" value="1"/>
</dbReference>
<sequence>MKAWASFVLLLAIARPAAWAQDASGDWIGHLPSGFRVLVHIDKVGHGYSGVLINPSDNQTPLDDITANGRHLHFGATALGLGYDGDWDAGRKAWHGQLTFQKTYPLDLHHATDAELYPAPPKRPQEAAIQAGPRPYTSRDVLFPNQRAHVTLAGTLSVPSGKGPFPAVVLVSGTGHNTRDETVWNHQVFLVLADALNRAGVAVLRYDKRGVGGSSGDYDAATTADFASDADAAVAWLRRQPGIDANRIGVLGHSEGGVIAPMVADRDPNVAFVVTIAGPAIRGDRLFVLQSAMTAKAYGAPDEYIARRKLFDQRLYDAIIAAPSAQAARKRADALVAQGIKDKTVDPNEAKNLATDVTSSWERYFLAYDPAPALRKLTVPILALNGSLDLQVPAQDDLVAMRQALAHNPHATIVEMPGMNHLLQDAKTGAPNEYNGIEETMSPRALNLICDWVKRWSRSSKKG</sequence>